<dbReference type="EMBL" id="AOMA01000125">
    <property type="protein sequence ID" value="EMA35338.1"/>
    <property type="molecule type" value="Genomic_DNA"/>
</dbReference>
<sequence>MLDGDWDQPGKPLESSLKYRSVVDHFENETPWADTELYQVAIEHVENGDPFWNGSLTTDDVERRTNHVDELYETIREEGYKSQAERHGKPLREIVLSRTFDRSMEEVAVAIGRDGEILFVDGNHRLAIAHVLDLEEIPVHVVARHEQWEEIRNAARNAASPEGLDDRAAQYFPHPDLVHLVGDT</sequence>
<name>M0LQF8_9EURY</name>
<evidence type="ECO:0000313" key="2">
    <source>
        <dbReference type="Proteomes" id="UP000011607"/>
    </source>
</evidence>
<keyword evidence="2" id="KW-1185">Reference proteome</keyword>
<dbReference type="RefSeq" id="WP_006673461.1">
    <property type="nucleotide sequence ID" value="NZ_AOMA01000125.1"/>
</dbReference>
<dbReference type="eggNOG" id="arCOG10332">
    <property type="taxonomic scope" value="Archaea"/>
</dbReference>
<dbReference type="STRING" id="1227454.C446_12779"/>
<dbReference type="AlphaFoldDB" id="M0LQF8"/>
<organism evidence="1 2">
    <name type="scientific">Halobiforma nitratireducens JCM 10879</name>
    <dbReference type="NCBI Taxonomy" id="1227454"/>
    <lineage>
        <taxon>Archaea</taxon>
        <taxon>Methanobacteriati</taxon>
        <taxon>Methanobacteriota</taxon>
        <taxon>Stenosarchaea group</taxon>
        <taxon>Halobacteria</taxon>
        <taxon>Halobacteriales</taxon>
        <taxon>Natrialbaceae</taxon>
        <taxon>Halobiforma</taxon>
    </lineage>
</organism>
<comment type="caution">
    <text evidence="1">The sequence shown here is derived from an EMBL/GenBank/DDBJ whole genome shotgun (WGS) entry which is preliminary data.</text>
</comment>
<evidence type="ECO:0008006" key="3">
    <source>
        <dbReference type="Google" id="ProtNLM"/>
    </source>
</evidence>
<dbReference type="SUPFAM" id="SSF110849">
    <property type="entry name" value="ParB/Sulfiredoxin"/>
    <property type="match status" value="1"/>
</dbReference>
<protein>
    <recommendedName>
        <fullName evidence="3">ParB/Sulfiredoxin domain-containing protein</fullName>
    </recommendedName>
</protein>
<dbReference type="InterPro" id="IPR036086">
    <property type="entry name" value="ParB/Sulfiredoxin_sf"/>
</dbReference>
<gene>
    <name evidence="1" type="ORF">C446_12779</name>
</gene>
<dbReference type="Proteomes" id="UP000011607">
    <property type="component" value="Unassembled WGS sequence"/>
</dbReference>
<proteinExistence type="predicted"/>
<reference evidence="1 2" key="1">
    <citation type="journal article" date="2014" name="PLoS Genet.">
        <title>Phylogenetically driven sequencing of extremely halophilic archaea reveals strategies for static and dynamic osmo-response.</title>
        <authorList>
            <person name="Becker E.A."/>
            <person name="Seitzer P.M."/>
            <person name="Tritt A."/>
            <person name="Larsen D."/>
            <person name="Krusor M."/>
            <person name="Yao A.I."/>
            <person name="Wu D."/>
            <person name="Madern D."/>
            <person name="Eisen J.A."/>
            <person name="Darling A.E."/>
            <person name="Facciotti M.T."/>
        </authorList>
    </citation>
    <scope>NUCLEOTIDE SEQUENCE [LARGE SCALE GENOMIC DNA]</scope>
    <source>
        <strain evidence="1 2">JCM 10879</strain>
    </source>
</reference>
<evidence type="ECO:0000313" key="1">
    <source>
        <dbReference type="EMBL" id="EMA35338.1"/>
    </source>
</evidence>
<accession>M0LQF8</accession>